<evidence type="ECO:0000313" key="3">
    <source>
        <dbReference type="Proteomes" id="UP001500804"/>
    </source>
</evidence>
<feature type="domain" description="AMP-dependent synthetase/ligase" evidence="1">
    <location>
        <begin position="92"/>
        <end position="428"/>
    </location>
</feature>
<accession>A0ABP9NJ72</accession>
<dbReference type="PANTHER" id="PTHR45527:SF1">
    <property type="entry name" value="FATTY ACID SYNTHASE"/>
    <property type="match status" value="1"/>
</dbReference>
<organism evidence="2 3">
    <name type="scientific">Pseudonocardia adelaidensis</name>
    <dbReference type="NCBI Taxonomy" id="648754"/>
    <lineage>
        <taxon>Bacteria</taxon>
        <taxon>Bacillati</taxon>
        <taxon>Actinomycetota</taxon>
        <taxon>Actinomycetes</taxon>
        <taxon>Pseudonocardiales</taxon>
        <taxon>Pseudonocardiaceae</taxon>
        <taxon>Pseudonocardia</taxon>
    </lineage>
</organism>
<proteinExistence type="predicted"/>
<dbReference type="NCBIfam" id="TIGR01733">
    <property type="entry name" value="AA-adenyl-dom"/>
    <property type="match status" value="1"/>
</dbReference>
<dbReference type="Gene3D" id="3.40.50.12780">
    <property type="entry name" value="N-terminal domain of ligase-like"/>
    <property type="match status" value="1"/>
</dbReference>
<dbReference type="Pfam" id="PF00501">
    <property type="entry name" value="AMP-binding"/>
    <property type="match status" value="1"/>
</dbReference>
<comment type="caution">
    <text evidence="2">The sequence shown here is derived from an EMBL/GenBank/DDBJ whole genome shotgun (WGS) entry which is preliminary data.</text>
</comment>
<dbReference type="InterPro" id="IPR042099">
    <property type="entry name" value="ANL_N_sf"/>
</dbReference>
<dbReference type="InterPro" id="IPR000873">
    <property type="entry name" value="AMP-dep_synth/lig_dom"/>
</dbReference>
<dbReference type="PROSITE" id="PS00455">
    <property type="entry name" value="AMP_BINDING"/>
    <property type="match status" value="1"/>
</dbReference>
<protein>
    <recommendedName>
        <fullName evidence="1">AMP-dependent synthetase/ligase domain-containing protein</fullName>
    </recommendedName>
</protein>
<reference evidence="3" key="1">
    <citation type="journal article" date="2019" name="Int. J. Syst. Evol. Microbiol.">
        <title>The Global Catalogue of Microorganisms (GCM) 10K type strain sequencing project: providing services to taxonomists for standard genome sequencing and annotation.</title>
        <authorList>
            <consortium name="The Broad Institute Genomics Platform"/>
            <consortium name="The Broad Institute Genome Sequencing Center for Infectious Disease"/>
            <person name="Wu L."/>
            <person name="Ma J."/>
        </authorList>
    </citation>
    <scope>NUCLEOTIDE SEQUENCE [LARGE SCALE GENOMIC DNA]</scope>
    <source>
        <strain evidence="3">JCM 18302</strain>
    </source>
</reference>
<sequence>MNPADRAAETVPAVSGMRLLEPVRGPDETVLSTTLGLAIPRQRGSLGAPSSLSTGDRVLVDRTRRQDLRWRPGERLEQLFEERCDELRRVRRADQLCVDSPGRALTYDQMDARANRLARHLLRRGIGPGHRVALLFDDAVDAYAAMLAVLKAGAAYVPLDTAFPADRIAYIVRDSSAVAVLSPAHLRPHLQLAGCPVIALDDVADRIEQESDRRVREDERGPVVDAVAYVIYTSGSTGRPKGVAVGHPSIVNFVRVAAETYGVRRDDRMYQGLTIAFDFSVEEIWVPWAVGATLVPKPRGGSLLGADLHAFLTQRRVSAMCCVPTLLATVEDDLPGLRFLLVSGEACPQDLISRWYRPGRRFLNVYGPTETTVTATWTEVHPDRPVTIGVPLPTYATVVLDPDDPGRALPHGEVGEIGIAGIGLAEGYVNRDDLTARAFVPDFLDIPGNVSRRIYRTGDLGRVTPDGEIEYLGRIDLQVKIRGYRIELTEIESVMLRFPGVAGAVVSTFEAAPGCVELVGYYSLRSDAGPSTSSGWWPTSGNTCRATWCPPTWSTSPPSR</sequence>
<gene>
    <name evidence="2" type="ORF">GCM10023320_27560</name>
</gene>
<dbReference type="RefSeq" id="WP_345605402.1">
    <property type="nucleotide sequence ID" value="NZ_BAABJO010000009.1"/>
</dbReference>
<keyword evidence="3" id="KW-1185">Reference proteome</keyword>
<dbReference type="PANTHER" id="PTHR45527">
    <property type="entry name" value="NONRIBOSOMAL PEPTIDE SYNTHETASE"/>
    <property type="match status" value="1"/>
</dbReference>
<evidence type="ECO:0000259" key="1">
    <source>
        <dbReference type="Pfam" id="PF00501"/>
    </source>
</evidence>
<dbReference type="InterPro" id="IPR010071">
    <property type="entry name" value="AA_adenyl_dom"/>
</dbReference>
<name>A0ABP9NJ72_9PSEU</name>
<dbReference type="EMBL" id="BAABJO010000009">
    <property type="protein sequence ID" value="GAA5120379.1"/>
    <property type="molecule type" value="Genomic_DNA"/>
</dbReference>
<dbReference type="Proteomes" id="UP001500804">
    <property type="component" value="Unassembled WGS sequence"/>
</dbReference>
<dbReference type="CDD" id="cd05930">
    <property type="entry name" value="A_NRPS"/>
    <property type="match status" value="1"/>
</dbReference>
<dbReference type="Gene3D" id="3.30.300.30">
    <property type="match status" value="1"/>
</dbReference>
<evidence type="ECO:0000313" key="2">
    <source>
        <dbReference type="EMBL" id="GAA5120379.1"/>
    </source>
</evidence>
<dbReference type="InterPro" id="IPR020845">
    <property type="entry name" value="AMP-binding_CS"/>
</dbReference>
<dbReference type="InterPro" id="IPR045851">
    <property type="entry name" value="AMP-bd_C_sf"/>
</dbReference>
<dbReference type="SUPFAM" id="SSF56801">
    <property type="entry name" value="Acetyl-CoA synthetase-like"/>
    <property type="match status" value="1"/>
</dbReference>